<proteinExistence type="predicted"/>
<dbReference type="PANTHER" id="PTHR34153:SF2">
    <property type="entry name" value="SI:CH211-262H13.3-RELATED"/>
    <property type="match status" value="1"/>
</dbReference>
<feature type="domain" description="DUF4806" evidence="1">
    <location>
        <begin position="58"/>
        <end position="143"/>
    </location>
</feature>
<evidence type="ECO:0000313" key="2">
    <source>
        <dbReference type="EMBL" id="CAH1122317.1"/>
    </source>
</evidence>
<dbReference type="OrthoDB" id="6614320at2759"/>
<keyword evidence="3" id="KW-1185">Reference proteome</keyword>
<name>A0A9P0DCK2_9CUCU</name>
<dbReference type="InterPro" id="IPR032071">
    <property type="entry name" value="DUF4806"/>
</dbReference>
<reference evidence="2" key="1">
    <citation type="submission" date="2022-01" db="EMBL/GenBank/DDBJ databases">
        <authorList>
            <person name="King R."/>
        </authorList>
    </citation>
    <scope>NUCLEOTIDE SEQUENCE</scope>
</reference>
<protein>
    <recommendedName>
        <fullName evidence="1">DUF4806 domain-containing protein</fullName>
    </recommendedName>
</protein>
<dbReference type="PANTHER" id="PTHR34153">
    <property type="entry name" value="SI:CH211-262H13.3-RELATED-RELATED"/>
    <property type="match status" value="1"/>
</dbReference>
<dbReference type="Proteomes" id="UP001152799">
    <property type="component" value="Chromosome 1"/>
</dbReference>
<dbReference type="AlphaFoldDB" id="A0A9P0DCK2"/>
<evidence type="ECO:0000313" key="3">
    <source>
        <dbReference type="Proteomes" id="UP001152799"/>
    </source>
</evidence>
<evidence type="ECO:0000259" key="1">
    <source>
        <dbReference type="Pfam" id="PF16064"/>
    </source>
</evidence>
<dbReference type="Pfam" id="PF16064">
    <property type="entry name" value="DUF4806"/>
    <property type="match status" value="1"/>
</dbReference>
<dbReference type="EMBL" id="OU892277">
    <property type="protein sequence ID" value="CAH1122317.1"/>
    <property type="molecule type" value="Genomic_DNA"/>
</dbReference>
<accession>A0A9P0DCK2</accession>
<gene>
    <name evidence="2" type="ORF">CEUTPL_LOCUS1390</name>
</gene>
<sequence>MVLNSLKLIQFAGFKRTVLKEIFHCQLKLNTLIKSVSLLLKAQKTTQLFNVVDKQHVMNQKLPVTTMTELEALEQWLMENDNNNYKIMLNEFGRVGGQTYQLATRKLLYKCLSNLVAMQYSWDGLKQKAAFKKLLLARCILDAIKSQFHNVSESDIVTVIKIWLVKAKERNAKAGTRGAEDADVE</sequence>
<organism evidence="2 3">
    <name type="scientific">Ceutorhynchus assimilis</name>
    <name type="common">cabbage seed weevil</name>
    <dbReference type="NCBI Taxonomy" id="467358"/>
    <lineage>
        <taxon>Eukaryota</taxon>
        <taxon>Metazoa</taxon>
        <taxon>Ecdysozoa</taxon>
        <taxon>Arthropoda</taxon>
        <taxon>Hexapoda</taxon>
        <taxon>Insecta</taxon>
        <taxon>Pterygota</taxon>
        <taxon>Neoptera</taxon>
        <taxon>Endopterygota</taxon>
        <taxon>Coleoptera</taxon>
        <taxon>Polyphaga</taxon>
        <taxon>Cucujiformia</taxon>
        <taxon>Curculionidae</taxon>
        <taxon>Ceutorhynchinae</taxon>
        <taxon>Ceutorhynchus</taxon>
    </lineage>
</organism>